<dbReference type="NCBIfam" id="TIGR01557">
    <property type="entry name" value="myb_SHAQKYF"/>
    <property type="match status" value="1"/>
</dbReference>
<reference evidence="9" key="1">
    <citation type="submission" date="2022-05" db="EMBL/GenBank/DDBJ databases">
        <title>The Musa troglodytarum L. genome provides insights into the mechanism of non-climacteric behaviour and enrichment of carotenoids.</title>
        <authorList>
            <person name="Wang J."/>
        </authorList>
    </citation>
    <scope>NUCLEOTIDE SEQUENCE</scope>
    <source>
        <tissue evidence="9">Leaf</tissue>
    </source>
</reference>
<evidence type="ECO:0000256" key="3">
    <source>
        <dbReference type="ARBA" id="ARBA00022782"/>
    </source>
</evidence>
<dbReference type="Proteomes" id="UP001055439">
    <property type="component" value="Chromosome 10"/>
</dbReference>
<evidence type="ECO:0000313" key="10">
    <source>
        <dbReference type="Proteomes" id="UP001055439"/>
    </source>
</evidence>
<keyword evidence="3" id="KW-0221">Differentiation</keyword>
<dbReference type="FunFam" id="1.10.10.60:FF:000002">
    <property type="entry name" value="Myb family transcription factor"/>
    <property type="match status" value="1"/>
</dbReference>
<dbReference type="SUPFAM" id="SSF46689">
    <property type="entry name" value="Homeodomain-like"/>
    <property type="match status" value="1"/>
</dbReference>
<keyword evidence="6" id="KW-0539">Nucleus</keyword>
<dbReference type="AlphaFoldDB" id="A0A9E7JFL1"/>
<evidence type="ECO:0000259" key="8">
    <source>
        <dbReference type="Pfam" id="PF00249"/>
    </source>
</evidence>
<evidence type="ECO:0000256" key="7">
    <source>
        <dbReference type="SAM" id="MobiDB-lite"/>
    </source>
</evidence>
<feature type="region of interest" description="Disordered" evidence="7">
    <location>
        <begin position="212"/>
        <end position="234"/>
    </location>
</feature>
<dbReference type="OrthoDB" id="759506at2759"/>
<organism evidence="9 10">
    <name type="scientific">Musa troglodytarum</name>
    <name type="common">fe'i banana</name>
    <dbReference type="NCBI Taxonomy" id="320322"/>
    <lineage>
        <taxon>Eukaryota</taxon>
        <taxon>Viridiplantae</taxon>
        <taxon>Streptophyta</taxon>
        <taxon>Embryophyta</taxon>
        <taxon>Tracheophyta</taxon>
        <taxon>Spermatophyta</taxon>
        <taxon>Magnoliopsida</taxon>
        <taxon>Liliopsida</taxon>
        <taxon>Zingiberales</taxon>
        <taxon>Musaceae</taxon>
        <taxon>Musa</taxon>
    </lineage>
</organism>
<evidence type="ECO:0000256" key="1">
    <source>
        <dbReference type="ARBA" id="ARBA00004123"/>
    </source>
</evidence>
<dbReference type="GO" id="GO:0000976">
    <property type="term" value="F:transcription cis-regulatory region binding"/>
    <property type="evidence" value="ECO:0007669"/>
    <property type="project" value="InterPro"/>
</dbReference>
<dbReference type="GO" id="GO:0006355">
    <property type="term" value="P:regulation of DNA-templated transcription"/>
    <property type="evidence" value="ECO:0007669"/>
    <property type="project" value="InterPro"/>
</dbReference>
<comment type="subcellular location">
    <subcellularLocation>
        <location evidence="1">Nucleus</location>
    </subcellularLocation>
</comment>
<dbReference type="GO" id="GO:0005634">
    <property type="term" value="C:nucleus"/>
    <property type="evidence" value="ECO:0007669"/>
    <property type="project" value="UniProtKB-SubCell"/>
</dbReference>
<name>A0A9E7JFL1_9LILI</name>
<dbReference type="PANTHER" id="PTHR31496:SF3">
    <property type="entry name" value="TRANSCRIPTION REPRESSOR KAN1"/>
    <property type="match status" value="1"/>
</dbReference>
<keyword evidence="5" id="KW-0804">Transcription</keyword>
<evidence type="ECO:0000256" key="4">
    <source>
        <dbReference type="ARBA" id="ARBA00023015"/>
    </source>
</evidence>
<dbReference type="InterPro" id="IPR006447">
    <property type="entry name" value="Myb_dom_plants"/>
</dbReference>
<dbReference type="GO" id="GO:0010158">
    <property type="term" value="P:abaxial cell fate specification"/>
    <property type="evidence" value="ECO:0007669"/>
    <property type="project" value="InterPro"/>
</dbReference>
<evidence type="ECO:0000256" key="6">
    <source>
        <dbReference type="ARBA" id="ARBA00023242"/>
    </source>
</evidence>
<proteinExistence type="predicted"/>
<evidence type="ECO:0000313" key="9">
    <source>
        <dbReference type="EMBL" id="URD79066.1"/>
    </source>
</evidence>
<keyword evidence="4" id="KW-0805">Transcription regulation</keyword>
<protein>
    <submittedName>
        <fullName evidence="9">Transcription</fullName>
    </submittedName>
</protein>
<dbReference type="Gene3D" id="1.10.10.60">
    <property type="entry name" value="Homeodomain-like"/>
    <property type="match status" value="1"/>
</dbReference>
<dbReference type="EMBL" id="CP097503">
    <property type="protein sequence ID" value="URD79066.1"/>
    <property type="molecule type" value="Genomic_DNA"/>
</dbReference>
<dbReference type="InterPro" id="IPR001005">
    <property type="entry name" value="SANT/Myb"/>
</dbReference>
<sequence length="350" mass="38477">MSLQEIISETNATASPDLSLHIGPPCVVPSSPSNADSVSRVSSEANIYQKFRGPPPQVNDDRNPKSGLVHQGFSSFLSSSSSSSNGYSNNVYLMGSYLHPPNGSQPSVSSYQWTPQLPPPTWITGLYRHLPCGDGSLSRSGFMPRYPTKRSTRAPRMRWTSSLHARFVHAVEVLGGHERATPKSILELMDVKDLTLAHVKSHLQMYRTIKSTDKPAASSGQSDGSGEEELVPGDGHLPIMDHKVSDAPKQVHLLDSDIGWINSSSRQEWMQINPNGINSTELRSTSLSSQIEDGYCRSSSTDDSYQEHQIPSLEFTLGRSDWHSKYIIIILLLPVPIDGLCHQDGIRCDV</sequence>
<feature type="domain" description="Myb-like" evidence="8">
    <location>
        <begin position="156"/>
        <end position="207"/>
    </location>
</feature>
<gene>
    <name evidence="9" type="ORF">MUK42_24171</name>
</gene>
<dbReference type="Pfam" id="PF00249">
    <property type="entry name" value="Myb_DNA-binding"/>
    <property type="match status" value="1"/>
</dbReference>
<accession>A0A9E7JFL1</accession>
<feature type="region of interest" description="Disordered" evidence="7">
    <location>
        <begin position="48"/>
        <end position="70"/>
    </location>
</feature>
<dbReference type="InterPro" id="IPR009057">
    <property type="entry name" value="Homeodomain-like_sf"/>
</dbReference>
<dbReference type="InterPro" id="IPR044847">
    <property type="entry name" value="KAN_fam"/>
</dbReference>
<evidence type="ECO:0000256" key="5">
    <source>
        <dbReference type="ARBA" id="ARBA00023163"/>
    </source>
</evidence>
<evidence type="ECO:0000256" key="2">
    <source>
        <dbReference type="ARBA" id="ARBA00022473"/>
    </source>
</evidence>
<keyword evidence="10" id="KW-1185">Reference proteome</keyword>
<dbReference type="PANTHER" id="PTHR31496">
    <property type="entry name" value="TRANSCRIPTION FACTOR KAN2-RELATED"/>
    <property type="match status" value="1"/>
</dbReference>
<keyword evidence="2" id="KW-0217">Developmental protein</keyword>